<dbReference type="Proteomes" id="UP000231702">
    <property type="component" value="Unassembled WGS sequence"/>
</dbReference>
<protein>
    <submittedName>
        <fullName evidence="2">DUF1330 domain-containing protein</fullName>
    </submittedName>
</protein>
<comment type="caution">
    <text evidence="2">The sequence shown here is derived from an EMBL/GenBank/DDBJ whole genome shotgun (WGS) entry which is preliminary data.</text>
</comment>
<evidence type="ECO:0000313" key="2">
    <source>
        <dbReference type="EMBL" id="PJE26962.1"/>
    </source>
</evidence>
<accession>A0ABX4MK27</accession>
<dbReference type="InterPro" id="IPR011008">
    <property type="entry name" value="Dimeric_a/b-barrel"/>
</dbReference>
<dbReference type="SUPFAM" id="SSF54909">
    <property type="entry name" value="Dimeric alpha+beta barrel"/>
    <property type="match status" value="1"/>
</dbReference>
<gene>
    <name evidence="2" type="ORF">CVM39_16675</name>
</gene>
<proteinExistence type="predicted"/>
<sequence length="105" mass="11676">MQPRGATVMTAFIIGQMTIENRDWMEAYFAEIPDVVARHQGSFSVRGGNPTRMEGEATLPDAAFVIRFPDRAHAEAFWGCDDFQRLAKLRRSGSSLDAILVDGTQ</sequence>
<feature type="domain" description="DUF1330" evidence="1">
    <location>
        <begin position="10"/>
        <end position="103"/>
    </location>
</feature>
<dbReference type="Pfam" id="PF07045">
    <property type="entry name" value="DUF1330"/>
    <property type="match status" value="1"/>
</dbReference>
<dbReference type="PANTHER" id="PTHR41521">
    <property type="match status" value="1"/>
</dbReference>
<reference evidence="2 3" key="1">
    <citation type="journal article" date="2018" name="Int. J. Syst. Evol. Microbiol.">
        <title>Pseudooceanicola lipolyticus sp. nov., a marine alphaproteobacterium, reclassification of Oceanicola flagellatus as Pseudooceanicola flagellatus comb. nov. and emended description of the genus Pseudooceanicola.</title>
        <authorList>
            <person name="Huang M.-M."/>
            <person name="Guo L.-L."/>
            <person name="Wu Y.-H."/>
            <person name="Lai Q.-L."/>
            <person name="Shao Z.-Z."/>
            <person name="Wang C.-S."/>
            <person name="Wu M."/>
            <person name="Xu X.-W."/>
        </authorList>
    </citation>
    <scope>NUCLEOTIDE SEQUENCE [LARGE SCALE GENOMIC DNA]</scope>
    <source>
        <strain evidence="2 3">Ar-45</strain>
    </source>
</reference>
<dbReference type="EMBL" id="PGTD01000018">
    <property type="protein sequence ID" value="PJE26962.1"/>
    <property type="molecule type" value="Genomic_DNA"/>
</dbReference>
<dbReference type="PANTHER" id="PTHR41521:SF4">
    <property type="entry name" value="BLR0684 PROTEIN"/>
    <property type="match status" value="1"/>
</dbReference>
<evidence type="ECO:0000259" key="1">
    <source>
        <dbReference type="Pfam" id="PF07045"/>
    </source>
</evidence>
<evidence type="ECO:0000313" key="3">
    <source>
        <dbReference type="Proteomes" id="UP000231702"/>
    </source>
</evidence>
<dbReference type="Gene3D" id="3.30.70.100">
    <property type="match status" value="1"/>
</dbReference>
<keyword evidence="3" id="KW-1185">Reference proteome</keyword>
<organism evidence="2 3">
    <name type="scientific">Pseudooceanicola antarcticus</name>
    <dbReference type="NCBI Taxonomy" id="1247613"/>
    <lineage>
        <taxon>Bacteria</taxon>
        <taxon>Pseudomonadati</taxon>
        <taxon>Pseudomonadota</taxon>
        <taxon>Alphaproteobacteria</taxon>
        <taxon>Rhodobacterales</taxon>
        <taxon>Paracoccaceae</taxon>
        <taxon>Pseudooceanicola</taxon>
    </lineage>
</organism>
<dbReference type="InterPro" id="IPR010753">
    <property type="entry name" value="DUF1330"/>
</dbReference>
<name>A0ABX4MK27_9RHOB</name>